<protein>
    <submittedName>
        <fullName evidence="2">Conserved uncharacterized protein</fullName>
    </submittedName>
</protein>
<sequence length="499" mass="55227">MHIACACNIGSTRLLTTARTPSTRPWSITSSNITPHYVTRVQGGSLLPLLDHPDHPEVSPYQRMPSTTSFLESSPPSSIALNMPVANMLQPGSAHTATSATIANDSNAPAWVRMLLEQQAHAHCTMEERQANMLEQQASTFHLLETFILNQGPQAQHCYGRVSPHHPDYEHNDCAHTHGDQNHTHDICTSAVPQLLLKDHSLKPEEIAIFNPGTGDDVEVFCQCIQDIVAFKSQAAICKVLPQCLHSTAMDWYTNLSDIECAQLCVSSDTWQCLLCDHFGKSITEAHSTLSSLCYNLASDYHTYHKCKIHLACIASITIPKQIVQSLFAGLPFDMRNALASSLEGKNAGDLNIFCHRCLAQHAMLLMCHTEQCHAPPPTFKAPQHSQLQQQVASCPSFQPLPLADRSVKWPPPRLCHHCNGSHWDADCMKVGKPFIHFNPLVAAHHMDLTGYDDSDYAVLEYCYLEDSQKIPLADSDVDDMPGMSYSLEPSRDDSFGSN</sequence>
<accession>I2FMI2</accession>
<evidence type="ECO:0000313" key="3">
    <source>
        <dbReference type="Proteomes" id="UP000006174"/>
    </source>
</evidence>
<feature type="compositionally biased region" description="Basic and acidic residues" evidence="1">
    <location>
        <begin position="490"/>
        <end position="499"/>
    </location>
</feature>
<evidence type="ECO:0000256" key="1">
    <source>
        <dbReference type="SAM" id="MobiDB-lite"/>
    </source>
</evidence>
<dbReference type="HOGENOM" id="CLU_042444_0_0_1"/>
<keyword evidence="3" id="KW-1185">Reference proteome</keyword>
<proteinExistence type="predicted"/>
<dbReference type="EMBL" id="CAGI01000090">
    <property type="protein sequence ID" value="CCF48125.1"/>
    <property type="molecule type" value="Genomic_DNA"/>
</dbReference>
<dbReference type="eggNOG" id="ENOG502SW38">
    <property type="taxonomic scope" value="Eukaryota"/>
</dbReference>
<reference evidence="2 3" key="1">
    <citation type="journal article" date="2012" name="Plant Cell">
        <title>Genome comparison of barley and maize smut fungi reveals targeted loss of RNA silencing components and species-specific presence of transposable elements.</title>
        <authorList>
            <person name="Laurie J.D."/>
            <person name="Ali S."/>
            <person name="Linning R."/>
            <person name="Mannhaupt G."/>
            <person name="Wong P."/>
            <person name="Gueldener U."/>
            <person name="Muensterkoetter M."/>
            <person name="Moore R."/>
            <person name="Kahmann R."/>
            <person name="Bakkeren G."/>
            <person name="Schirawski J."/>
        </authorList>
    </citation>
    <scope>NUCLEOTIDE SEQUENCE [LARGE SCALE GENOMIC DNA]</scope>
    <source>
        <strain evidence="3">Uh4875-4</strain>
    </source>
</reference>
<gene>
    <name evidence="2" type="ORF">UHOR_03866</name>
</gene>
<comment type="caution">
    <text evidence="2">The sequence shown here is derived from an EMBL/GenBank/DDBJ whole genome shotgun (WGS) entry which is preliminary data.</text>
</comment>
<dbReference type="Proteomes" id="UP000006174">
    <property type="component" value="Unassembled WGS sequence"/>
</dbReference>
<dbReference type="AlphaFoldDB" id="I2FMI2"/>
<evidence type="ECO:0000313" key="2">
    <source>
        <dbReference type="EMBL" id="CCF48125.1"/>
    </source>
</evidence>
<name>I2FMI2_USTHO</name>
<feature type="region of interest" description="Disordered" evidence="1">
    <location>
        <begin position="474"/>
        <end position="499"/>
    </location>
</feature>
<organism evidence="2 3">
    <name type="scientific">Ustilago hordei</name>
    <name type="common">Barley covered smut fungus</name>
    <dbReference type="NCBI Taxonomy" id="120017"/>
    <lineage>
        <taxon>Eukaryota</taxon>
        <taxon>Fungi</taxon>
        <taxon>Dikarya</taxon>
        <taxon>Basidiomycota</taxon>
        <taxon>Ustilaginomycotina</taxon>
        <taxon>Ustilaginomycetes</taxon>
        <taxon>Ustilaginales</taxon>
        <taxon>Ustilaginaceae</taxon>
        <taxon>Ustilago</taxon>
    </lineage>
</organism>